<feature type="non-terminal residue" evidence="2">
    <location>
        <position position="1"/>
    </location>
</feature>
<accession>X1BX90</accession>
<evidence type="ECO:0000259" key="1">
    <source>
        <dbReference type="Pfam" id="PF02036"/>
    </source>
</evidence>
<protein>
    <recommendedName>
        <fullName evidence="1">SCP2 domain-containing protein</fullName>
    </recommendedName>
</protein>
<reference evidence="2" key="1">
    <citation type="journal article" date="2014" name="Front. Microbiol.">
        <title>High frequency of phylogenetically diverse reductive dehalogenase-homologous genes in deep subseafloor sedimentary metagenomes.</title>
        <authorList>
            <person name="Kawai M."/>
            <person name="Futagami T."/>
            <person name="Toyoda A."/>
            <person name="Takaki Y."/>
            <person name="Nishi S."/>
            <person name="Hori S."/>
            <person name="Arai W."/>
            <person name="Tsubouchi T."/>
            <person name="Morono Y."/>
            <person name="Uchiyama I."/>
            <person name="Ito T."/>
            <person name="Fujiyama A."/>
            <person name="Inagaki F."/>
            <person name="Takami H."/>
        </authorList>
    </citation>
    <scope>NUCLEOTIDE SEQUENCE</scope>
    <source>
        <strain evidence="2">Expedition CK06-06</strain>
    </source>
</reference>
<gene>
    <name evidence="2" type="ORF">S01H4_30965</name>
</gene>
<sequence>LKTSVVQTTLNNPDFKYWVIFGNGKFTTGKGEIEGATVNINCSQEVMSGILAGNKFVFSEYMQGTLKIKGDLQYAHVYLDLLGLAAEINNEEVVLYNE</sequence>
<dbReference type="EMBL" id="BART01016030">
    <property type="protein sequence ID" value="GAG76776.1"/>
    <property type="molecule type" value="Genomic_DNA"/>
</dbReference>
<feature type="domain" description="SCP2" evidence="1">
    <location>
        <begin position="3"/>
        <end position="78"/>
    </location>
</feature>
<dbReference type="Gene3D" id="3.30.1050.10">
    <property type="entry name" value="SCP2 sterol-binding domain"/>
    <property type="match status" value="1"/>
</dbReference>
<organism evidence="2">
    <name type="scientific">marine sediment metagenome</name>
    <dbReference type="NCBI Taxonomy" id="412755"/>
    <lineage>
        <taxon>unclassified sequences</taxon>
        <taxon>metagenomes</taxon>
        <taxon>ecological metagenomes</taxon>
    </lineage>
</organism>
<dbReference type="InterPro" id="IPR003033">
    <property type="entry name" value="SCP2_sterol-bd_dom"/>
</dbReference>
<evidence type="ECO:0000313" key="2">
    <source>
        <dbReference type="EMBL" id="GAG76776.1"/>
    </source>
</evidence>
<name>X1BX90_9ZZZZ</name>
<dbReference type="Pfam" id="PF02036">
    <property type="entry name" value="SCP2"/>
    <property type="match status" value="1"/>
</dbReference>
<comment type="caution">
    <text evidence="2">The sequence shown here is derived from an EMBL/GenBank/DDBJ whole genome shotgun (WGS) entry which is preliminary data.</text>
</comment>
<dbReference type="SUPFAM" id="SSF55718">
    <property type="entry name" value="SCP-like"/>
    <property type="match status" value="1"/>
</dbReference>
<dbReference type="AlphaFoldDB" id="X1BX90"/>
<dbReference type="InterPro" id="IPR036527">
    <property type="entry name" value="SCP2_sterol-bd_dom_sf"/>
</dbReference>
<proteinExistence type="predicted"/>